<dbReference type="PANTHER" id="PTHR13748">
    <property type="entry name" value="COBW-RELATED"/>
    <property type="match status" value="1"/>
</dbReference>
<dbReference type="Gene3D" id="3.40.50.300">
    <property type="entry name" value="P-loop containing nucleotide triphosphate hydrolases"/>
    <property type="match status" value="1"/>
</dbReference>
<dbReference type="InterPro" id="IPR007282">
    <property type="entry name" value="NOT2/3/5_C"/>
</dbReference>
<feature type="compositionally biased region" description="Basic and acidic residues" evidence="1">
    <location>
        <begin position="685"/>
        <end position="704"/>
    </location>
</feature>
<name>A0A2S4L582_9HYPO</name>
<sequence length="950" mass="103093">IHLSKRILHLSTLLFRYLGPYFDERKARGRWVLPSLTCFAPCATTPTTMDFDDDAPPDLVDTAGPTRDEELSVKVPITIVTGYLGAGKTTLLNYILTAQHGKKIAVIMNALDIEKSLTVNKGDEKVEEWLEVGNGCICCSVKDTGVNAIESLMEKKGAFDYILLETTGLADPGNLAPLFWVDDGLGSTIYLDGIVTLVDAKNILLSLDDPSGKAEGHDQHDDHGPLMTTAHVQISHADVIVINKADLVSEDDLGQVRERIESINGLAKVHVTEKSVVPQLEGVLLDLHAYDQFNESEAKVKGHSHLDPTISTISIPVPRLRPDQVDEVDRWLRSVLWDNKLPRAEGEGESDFEIHRSKGRLVFQNGDVKMLQGVREVFELIEAPGGQETQPVEGKMVFIGRNVADGTPSALACPGATCARDWPACPSSARTHLNPASVAIRLSLTSLPSTTPSNHPASQLVARPTRGYESQSAEDSSCVYSRPAARWIKPVAGAVPQTLRGMPGNFGGQPQPQQPGRSVSGRLPNGKLANNGSGWAFGGGVPMGGAGFQNQTRQLGSNVSFAQSLSGSQPATPLDLSEFPSLSNNAQLNTANQASMWSSAGTRNLSGPVQRNQPTPVSSQQTGQDDLFSPGSSRMPSNQGFGPQSTGTGHVQAHRGNGLLNALSANSRANEARSPPGVGTSDSTRAQDAKEMRQKPTLFRDDGFSKSSAATDGTTQGAEIRNPLGAIGAEGSAGKSKDDKATQSPEAVDPLAGMAAVDKWGIKGLRTLMNNYPDFHAMVVGMDPATLGVDMNSQEQVIPWACQGHHDADGCRLISPQIYSLFDEQPPRPTVTSSKFRLPDCYSVTNVQPIESKIQSFNEETLFWIFYSCPADVKQQMAAVELHSRNWRWHKKLQIWLTKDEHMTPQILSPNHERGYYIVWDTNNWRKDRREFTLHYGDLDTTLSQGQALS</sequence>
<evidence type="ECO:0000313" key="4">
    <source>
        <dbReference type="EMBL" id="POR37551.1"/>
    </source>
</evidence>
<feature type="compositionally biased region" description="Polar residues" evidence="1">
    <location>
        <begin position="705"/>
        <end position="717"/>
    </location>
</feature>
<evidence type="ECO:0000256" key="1">
    <source>
        <dbReference type="SAM" id="MobiDB-lite"/>
    </source>
</evidence>
<dbReference type="GO" id="GO:0005737">
    <property type="term" value="C:cytoplasm"/>
    <property type="evidence" value="ECO:0007669"/>
    <property type="project" value="TreeGrafter"/>
</dbReference>
<dbReference type="Pfam" id="PF04153">
    <property type="entry name" value="NOT2_3_5_C"/>
    <property type="match status" value="1"/>
</dbReference>
<dbReference type="Proteomes" id="UP000237481">
    <property type="component" value="Unassembled WGS sequence"/>
</dbReference>
<dbReference type="OrthoDB" id="258627at2759"/>
<dbReference type="EMBL" id="PKSG01000236">
    <property type="protein sequence ID" value="POR37551.1"/>
    <property type="molecule type" value="Genomic_DNA"/>
</dbReference>
<reference evidence="4 5" key="1">
    <citation type="submission" date="2018-01" db="EMBL/GenBank/DDBJ databases">
        <title>Harnessing the power of phylogenomics to disentangle the directionality and signatures of interkingdom host jumping in the parasitic fungal genus Tolypocladium.</title>
        <authorList>
            <person name="Quandt C.A."/>
            <person name="Patterson W."/>
            <person name="Spatafora J.W."/>
        </authorList>
    </citation>
    <scope>NUCLEOTIDE SEQUENCE [LARGE SCALE GENOMIC DNA]</scope>
    <source>
        <strain evidence="4 5">NRBC 100945</strain>
    </source>
</reference>
<dbReference type="InterPro" id="IPR038635">
    <property type="entry name" value="CCR4-NOT_su2/3/5_C_sf"/>
</dbReference>
<dbReference type="Pfam" id="PF02492">
    <property type="entry name" value="cobW"/>
    <property type="match status" value="1"/>
</dbReference>
<dbReference type="InterPro" id="IPR027417">
    <property type="entry name" value="P-loop_NTPase"/>
</dbReference>
<organism evidence="4 5">
    <name type="scientific">Tolypocladium paradoxum</name>
    <dbReference type="NCBI Taxonomy" id="94208"/>
    <lineage>
        <taxon>Eukaryota</taxon>
        <taxon>Fungi</taxon>
        <taxon>Dikarya</taxon>
        <taxon>Ascomycota</taxon>
        <taxon>Pezizomycotina</taxon>
        <taxon>Sordariomycetes</taxon>
        <taxon>Hypocreomycetidae</taxon>
        <taxon>Hypocreales</taxon>
        <taxon>Ophiocordycipitaceae</taxon>
        <taxon>Tolypocladium</taxon>
    </lineage>
</organism>
<evidence type="ECO:0000313" key="5">
    <source>
        <dbReference type="Proteomes" id="UP000237481"/>
    </source>
</evidence>
<evidence type="ECO:0000259" key="3">
    <source>
        <dbReference type="Pfam" id="PF04153"/>
    </source>
</evidence>
<evidence type="ECO:0000259" key="2">
    <source>
        <dbReference type="Pfam" id="PF02492"/>
    </source>
</evidence>
<keyword evidence="5" id="KW-1185">Reference proteome</keyword>
<dbReference type="STRING" id="94208.A0A2S4L582"/>
<dbReference type="InterPro" id="IPR003495">
    <property type="entry name" value="CobW/HypB/UreG_nucleotide-bd"/>
</dbReference>
<gene>
    <name evidence="4" type="ORF">TPAR_02255</name>
</gene>
<comment type="caution">
    <text evidence="4">The sequence shown here is derived from an EMBL/GenBank/DDBJ whole genome shotgun (WGS) entry which is preliminary data.</text>
</comment>
<feature type="compositionally biased region" description="Polar residues" evidence="1">
    <location>
        <begin position="560"/>
        <end position="571"/>
    </location>
</feature>
<feature type="domain" description="NOT2/NOT3/NOT5 C-terminal" evidence="3">
    <location>
        <begin position="818"/>
        <end position="939"/>
    </location>
</feature>
<feature type="compositionally biased region" description="Polar residues" evidence="1">
    <location>
        <begin position="599"/>
        <end position="649"/>
    </location>
</feature>
<feature type="region of interest" description="Disordered" evidence="1">
    <location>
        <begin position="560"/>
        <end position="580"/>
    </location>
</feature>
<dbReference type="Gene3D" id="3.30.1220.10">
    <property type="entry name" value="CobW-like, C-terminal domain"/>
    <property type="match status" value="1"/>
</dbReference>
<dbReference type="InterPro" id="IPR036627">
    <property type="entry name" value="CobW-likC_sf"/>
</dbReference>
<dbReference type="PANTHER" id="PTHR13748:SF31">
    <property type="entry name" value="ZINC-REGULATED GTPASE METALLOPROTEIN ACTIVATOR 1A-RELATED"/>
    <property type="match status" value="1"/>
</dbReference>
<dbReference type="GO" id="GO:0030015">
    <property type="term" value="C:CCR4-NOT core complex"/>
    <property type="evidence" value="ECO:0007669"/>
    <property type="project" value="UniProtKB-ARBA"/>
</dbReference>
<dbReference type="SUPFAM" id="SSF52540">
    <property type="entry name" value="P-loop containing nucleoside triphosphate hydrolases"/>
    <property type="match status" value="1"/>
</dbReference>
<protein>
    <submittedName>
        <fullName evidence="4">NOT2 family protein</fullName>
    </submittedName>
</protein>
<feature type="region of interest" description="Disordered" evidence="1">
    <location>
        <begin position="498"/>
        <end position="531"/>
    </location>
</feature>
<feature type="domain" description="CobW/HypB/UreG nucleotide-binding" evidence="2">
    <location>
        <begin position="76"/>
        <end position="269"/>
    </location>
</feature>
<dbReference type="InterPro" id="IPR051316">
    <property type="entry name" value="Zinc-reg_GTPase_activator"/>
</dbReference>
<dbReference type="CDD" id="cd03112">
    <property type="entry name" value="CobW-like"/>
    <property type="match status" value="1"/>
</dbReference>
<proteinExistence type="predicted"/>
<feature type="non-terminal residue" evidence="4">
    <location>
        <position position="1"/>
    </location>
</feature>
<accession>A0A2S4L582</accession>
<feature type="region of interest" description="Disordered" evidence="1">
    <location>
        <begin position="668"/>
        <end position="747"/>
    </location>
</feature>
<dbReference type="GO" id="GO:0006355">
    <property type="term" value="P:regulation of DNA-templated transcription"/>
    <property type="evidence" value="ECO:0007669"/>
    <property type="project" value="InterPro"/>
</dbReference>
<feature type="region of interest" description="Disordered" evidence="1">
    <location>
        <begin position="599"/>
        <end position="654"/>
    </location>
</feature>
<dbReference type="AlphaFoldDB" id="A0A2S4L582"/>
<dbReference type="Gene3D" id="2.30.30.1020">
    <property type="entry name" value="CCR4-NOT complex subunit 2/3/5, C-terminal domain"/>
    <property type="match status" value="1"/>
</dbReference>
<dbReference type="GO" id="GO:0000289">
    <property type="term" value="P:nuclear-transcribed mRNA poly(A) tail shortening"/>
    <property type="evidence" value="ECO:0007669"/>
    <property type="project" value="UniProtKB-ARBA"/>
</dbReference>